<sequence length="195" mass="21121">MTTDSPGRGRPPAASRELLQEAAFELFVENGYTGTTVDHIAIRAGVSRNTFFNYFNAKGDVFWVELDAATERLKTALADQPTGDGDAILMMRNAMLHSIAPLESQHVPFVLTQFDLIGSTTELHASAMSRFATQARLLSGFLSHRGTDSAAARAQAYTLIGCVVAAAQEWAQSGVHRGRLEPHVHRAIDAALRSP</sequence>
<gene>
    <name evidence="6" type="ORF">FB472_2692</name>
</gene>
<keyword evidence="1" id="KW-0805">Transcription regulation</keyword>
<dbReference type="EMBL" id="VFRA01000001">
    <property type="protein sequence ID" value="TQO21025.1"/>
    <property type="molecule type" value="Genomic_DNA"/>
</dbReference>
<keyword evidence="7" id="KW-1185">Reference proteome</keyword>
<evidence type="ECO:0000313" key="7">
    <source>
        <dbReference type="Proteomes" id="UP000316560"/>
    </source>
</evidence>
<dbReference type="SUPFAM" id="SSF46689">
    <property type="entry name" value="Homeodomain-like"/>
    <property type="match status" value="1"/>
</dbReference>
<comment type="caution">
    <text evidence="6">The sequence shown here is derived from an EMBL/GenBank/DDBJ whole genome shotgun (WGS) entry which is preliminary data.</text>
</comment>
<proteinExistence type="predicted"/>
<evidence type="ECO:0000256" key="4">
    <source>
        <dbReference type="PROSITE-ProRule" id="PRU00335"/>
    </source>
</evidence>
<dbReference type="Pfam" id="PF17754">
    <property type="entry name" value="TetR_C_14"/>
    <property type="match status" value="1"/>
</dbReference>
<keyword evidence="2 4" id="KW-0238">DNA-binding</keyword>
<dbReference type="Gene3D" id="1.10.10.60">
    <property type="entry name" value="Homeodomain-like"/>
    <property type="match status" value="1"/>
</dbReference>
<dbReference type="OrthoDB" id="956698at2"/>
<evidence type="ECO:0000256" key="3">
    <source>
        <dbReference type="ARBA" id="ARBA00023163"/>
    </source>
</evidence>
<dbReference type="Proteomes" id="UP000316560">
    <property type="component" value="Unassembled WGS sequence"/>
</dbReference>
<dbReference type="Pfam" id="PF00440">
    <property type="entry name" value="TetR_N"/>
    <property type="match status" value="1"/>
</dbReference>
<dbReference type="Gene3D" id="1.10.357.10">
    <property type="entry name" value="Tetracycline Repressor, domain 2"/>
    <property type="match status" value="1"/>
</dbReference>
<dbReference type="PRINTS" id="PR00455">
    <property type="entry name" value="HTHTETR"/>
</dbReference>
<evidence type="ECO:0000256" key="2">
    <source>
        <dbReference type="ARBA" id="ARBA00023125"/>
    </source>
</evidence>
<name>A0A8H2PYA0_9MICO</name>
<organism evidence="6 7">
    <name type="scientific">Rhodoglobus vestalii</name>
    <dbReference type="NCBI Taxonomy" id="193384"/>
    <lineage>
        <taxon>Bacteria</taxon>
        <taxon>Bacillati</taxon>
        <taxon>Actinomycetota</taxon>
        <taxon>Actinomycetes</taxon>
        <taxon>Micrococcales</taxon>
        <taxon>Microbacteriaceae</taxon>
        <taxon>Rhodoglobus</taxon>
    </lineage>
</organism>
<dbReference type="InterPro" id="IPR009057">
    <property type="entry name" value="Homeodomain-like_sf"/>
</dbReference>
<feature type="domain" description="HTH tetR-type" evidence="5">
    <location>
        <begin position="13"/>
        <end position="73"/>
    </location>
</feature>
<protein>
    <submittedName>
        <fullName evidence="6">TetR family transcriptional regulator</fullName>
    </submittedName>
</protein>
<dbReference type="AlphaFoldDB" id="A0A8H2PYA0"/>
<reference evidence="6 7" key="1">
    <citation type="submission" date="2019-06" db="EMBL/GenBank/DDBJ databases">
        <title>Sequencing the genomes of 1000 actinobacteria strains.</title>
        <authorList>
            <person name="Klenk H.-P."/>
        </authorList>
    </citation>
    <scope>NUCLEOTIDE SEQUENCE [LARGE SCALE GENOMIC DNA]</scope>
    <source>
        <strain evidence="6 7">DSM 21947</strain>
    </source>
</reference>
<dbReference type="GO" id="GO:0003700">
    <property type="term" value="F:DNA-binding transcription factor activity"/>
    <property type="evidence" value="ECO:0007669"/>
    <property type="project" value="TreeGrafter"/>
</dbReference>
<keyword evidence="3" id="KW-0804">Transcription</keyword>
<dbReference type="RefSeq" id="WP_141991242.1">
    <property type="nucleotide sequence ID" value="NZ_VFRA01000001.1"/>
</dbReference>
<feature type="DNA-binding region" description="H-T-H motif" evidence="4">
    <location>
        <begin position="36"/>
        <end position="55"/>
    </location>
</feature>
<dbReference type="PANTHER" id="PTHR30055">
    <property type="entry name" value="HTH-TYPE TRANSCRIPTIONAL REGULATOR RUTR"/>
    <property type="match status" value="1"/>
</dbReference>
<dbReference type="PROSITE" id="PS50977">
    <property type="entry name" value="HTH_TETR_2"/>
    <property type="match status" value="1"/>
</dbReference>
<dbReference type="InterPro" id="IPR041347">
    <property type="entry name" value="MftR_C"/>
</dbReference>
<dbReference type="PANTHER" id="PTHR30055:SF238">
    <property type="entry name" value="MYCOFACTOCIN BIOSYNTHESIS TRANSCRIPTIONAL REGULATOR MFTR-RELATED"/>
    <property type="match status" value="1"/>
</dbReference>
<dbReference type="InterPro" id="IPR001647">
    <property type="entry name" value="HTH_TetR"/>
</dbReference>
<dbReference type="GO" id="GO:0000976">
    <property type="term" value="F:transcription cis-regulatory region binding"/>
    <property type="evidence" value="ECO:0007669"/>
    <property type="project" value="TreeGrafter"/>
</dbReference>
<evidence type="ECO:0000259" key="5">
    <source>
        <dbReference type="PROSITE" id="PS50977"/>
    </source>
</evidence>
<dbReference type="InterPro" id="IPR050109">
    <property type="entry name" value="HTH-type_TetR-like_transc_reg"/>
</dbReference>
<evidence type="ECO:0000313" key="6">
    <source>
        <dbReference type="EMBL" id="TQO21025.1"/>
    </source>
</evidence>
<evidence type="ECO:0000256" key="1">
    <source>
        <dbReference type="ARBA" id="ARBA00023015"/>
    </source>
</evidence>
<accession>A0A8H2PYA0</accession>